<accession>A0A834JAP8</accession>
<comment type="caution">
    <text evidence="2">The sequence shown here is derived from an EMBL/GenBank/DDBJ whole genome shotgun (WGS) entry which is preliminary data.</text>
</comment>
<keyword evidence="3" id="KW-1185">Reference proteome</keyword>
<feature type="compositionally biased region" description="Gly residues" evidence="1">
    <location>
        <begin position="71"/>
        <end position="81"/>
    </location>
</feature>
<dbReference type="EMBL" id="JACSDZ010000017">
    <property type="protein sequence ID" value="KAF7384517.1"/>
    <property type="molecule type" value="Genomic_DNA"/>
</dbReference>
<reference evidence="2" key="1">
    <citation type="journal article" date="2020" name="G3 (Bethesda)">
        <title>High-Quality Assemblies for Three Invasive Social Wasps from the &lt;i&gt;Vespula&lt;/i&gt; Genus.</title>
        <authorList>
            <person name="Harrop T.W.R."/>
            <person name="Guhlin J."/>
            <person name="McLaughlin G.M."/>
            <person name="Permina E."/>
            <person name="Stockwell P."/>
            <person name="Gilligan J."/>
            <person name="Le Lec M.F."/>
            <person name="Gruber M.A.M."/>
            <person name="Quinn O."/>
            <person name="Lovegrove M."/>
            <person name="Duncan E.J."/>
            <person name="Remnant E.J."/>
            <person name="Van Eeckhoven J."/>
            <person name="Graham B."/>
            <person name="Knapp R.A."/>
            <person name="Langford K.W."/>
            <person name="Kronenberg Z."/>
            <person name="Press M.O."/>
            <person name="Eacker S.M."/>
            <person name="Wilson-Rankin E.E."/>
            <person name="Purcell J."/>
            <person name="Lester P.J."/>
            <person name="Dearden P.K."/>
        </authorList>
    </citation>
    <scope>NUCLEOTIDE SEQUENCE</scope>
    <source>
        <strain evidence="2">Linc-1</strain>
    </source>
</reference>
<feature type="region of interest" description="Disordered" evidence="1">
    <location>
        <begin position="44"/>
        <end position="81"/>
    </location>
</feature>
<protein>
    <submittedName>
        <fullName evidence="2">Uncharacterized protein</fullName>
    </submittedName>
</protein>
<proteinExistence type="predicted"/>
<sequence length="129" mass="14063">MAWRRGGRGWHEMRGEVGSSWLKRSVVLLLVGFVPVAVARNSVRNGEKGEEDEKKKEKKRDEEEGGRGRGRGGGGGGGSGGGGELCIPELCDVTNAAFYKEVRKGSWVVLVQHCDDLRSQRLMVLIIPS</sequence>
<dbReference type="Proteomes" id="UP000617340">
    <property type="component" value="Unassembled WGS sequence"/>
</dbReference>
<name>A0A834JAP8_VESGE</name>
<evidence type="ECO:0000313" key="3">
    <source>
        <dbReference type="Proteomes" id="UP000617340"/>
    </source>
</evidence>
<dbReference type="AlphaFoldDB" id="A0A834JAP8"/>
<evidence type="ECO:0000256" key="1">
    <source>
        <dbReference type="SAM" id="MobiDB-lite"/>
    </source>
</evidence>
<feature type="compositionally biased region" description="Basic and acidic residues" evidence="1">
    <location>
        <begin position="45"/>
        <end position="67"/>
    </location>
</feature>
<organism evidence="2 3">
    <name type="scientific">Vespula germanica</name>
    <name type="common">German yellow jacket</name>
    <name type="synonym">Paravespula germanica</name>
    <dbReference type="NCBI Taxonomy" id="30212"/>
    <lineage>
        <taxon>Eukaryota</taxon>
        <taxon>Metazoa</taxon>
        <taxon>Ecdysozoa</taxon>
        <taxon>Arthropoda</taxon>
        <taxon>Hexapoda</taxon>
        <taxon>Insecta</taxon>
        <taxon>Pterygota</taxon>
        <taxon>Neoptera</taxon>
        <taxon>Endopterygota</taxon>
        <taxon>Hymenoptera</taxon>
        <taxon>Apocrita</taxon>
        <taxon>Aculeata</taxon>
        <taxon>Vespoidea</taxon>
        <taxon>Vespidae</taxon>
        <taxon>Vespinae</taxon>
        <taxon>Vespula</taxon>
    </lineage>
</organism>
<gene>
    <name evidence="2" type="ORF">HZH68_014129</name>
</gene>
<evidence type="ECO:0000313" key="2">
    <source>
        <dbReference type="EMBL" id="KAF7384517.1"/>
    </source>
</evidence>